<sequence>MKNTRKHILDVTFKLFLQKSFKEVTLKEIVEKTGLSKGAFYHYFTSKEQLFLELVNDVFSSVLDVPYDQFSKDSLYHFYIDYINYYAENLKQQNEEGSVPSFNYISLIFDAIKLFPDFQERLQKSKDVQLSSWKNIIHTAREKGEISSPMSDEQIANMFISSSSGVEMQSIFSGNSEDIGKTLISLWDSFYDELKA</sequence>
<evidence type="ECO:0000259" key="5">
    <source>
        <dbReference type="PROSITE" id="PS50977"/>
    </source>
</evidence>
<accession>A0A934M3Q4</accession>
<evidence type="ECO:0000313" key="6">
    <source>
        <dbReference type="EMBL" id="MBI6873285.1"/>
    </source>
</evidence>
<evidence type="ECO:0000256" key="1">
    <source>
        <dbReference type="ARBA" id="ARBA00023015"/>
    </source>
</evidence>
<dbReference type="PANTHER" id="PTHR47506:SF1">
    <property type="entry name" value="HTH-TYPE TRANSCRIPTIONAL REGULATOR YJDC"/>
    <property type="match status" value="1"/>
</dbReference>
<dbReference type="SUPFAM" id="SSF48498">
    <property type="entry name" value="Tetracyclin repressor-like, C-terminal domain"/>
    <property type="match status" value="1"/>
</dbReference>
<reference evidence="6" key="1">
    <citation type="submission" date="2020-12" db="EMBL/GenBank/DDBJ databases">
        <title>Clostridium thailandense sp. nov., a novel acetogenic bacterium isolated from peat land soil in Thailand.</title>
        <authorList>
            <person name="Chaikitkaew S."/>
            <person name="Birkeland N.K."/>
        </authorList>
    </citation>
    <scope>NUCLEOTIDE SEQUENCE</scope>
    <source>
        <strain evidence="6">DSM 17425</strain>
    </source>
</reference>
<proteinExistence type="predicted"/>
<dbReference type="SUPFAM" id="SSF46689">
    <property type="entry name" value="Homeodomain-like"/>
    <property type="match status" value="1"/>
</dbReference>
<dbReference type="EMBL" id="JAEEGB010000013">
    <property type="protein sequence ID" value="MBI6873285.1"/>
    <property type="molecule type" value="Genomic_DNA"/>
</dbReference>
<dbReference type="Proteomes" id="UP000622687">
    <property type="component" value="Unassembled WGS sequence"/>
</dbReference>
<gene>
    <name evidence="6" type="ORF">I6U51_11295</name>
</gene>
<dbReference type="Gene3D" id="1.10.357.10">
    <property type="entry name" value="Tetracycline Repressor, domain 2"/>
    <property type="match status" value="1"/>
</dbReference>
<evidence type="ECO:0000256" key="2">
    <source>
        <dbReference type="ARBA" id="ARBA00023125"/>
    </source>
</evidence>
<organism evidence="6 7">
    <name type="scientific">Clostridium aciditolerans</name>
    <dbReference type="NCBI Taxonomy" id="339861"/>
    <lineage>
        <taxon>Bacteria</taxon>
        <taxon>Bacillati</taxon>
        <taxon>Bacillota</taxon>
        <taxon>Clostridia</taxon>
        <taxon>Eubacteriales</taxon>
        <taxon>Clostridiaceae</taxon>
        <taxon>Clostridium</taxon>
    </lineage>
</organism>
<evidence type="ECO:0000313" key="7">
    <source>
        <dbReference type="Proteomes" id="UP000622687"/>
    </source>
</evidence>
<dbReference type="InterPro" id="IPR023772">
    <property type="entry name" value="DNA-bd_HTH_TetR-type_CS"/>
</dbReference>
<feature type="DNA-binding region" description="H-T-H motif" evidence="4">
    <location>
        <begin position="25"/>
        <end position="44"/>
    </location>
</feature>
<evidence type="ECO:0000256" key="3">
    <source>
        <dbReference type="ARBA" id="ARBA00023163"/>
    </source>
</evidence>
<dbReference type="GO" id="GO:0003677">
    <property type="term" value="F:DNA binding"/>
    <property type="evidence" value="ECO:0007669"/>
    <property type="project" value="UniProtKB-UniRule"/>
</dbReference>
<keyword evidence="7" id="KW-1185">Reference proteome</keyword>
<dbReference type="InterPro" id="IPR001647">
    <property type="entry name" value="HTH_TetR"/>
</dbReference>
<dbReference type="InterPro" id="IPR009057">
    <property type="entry name" value="Homeodomain-like_sf"/>
</dbReference>
<protein>
    <submittedName>
        <fullName evidence="6">TetR/AcrR family transcriptional regulator</fullName>
    </submittedName>
</protein>
<comment type="caution">
    <text evidence="6">The sequence shown here is derived from an EMBL/GenBank/DDBJ whole genome shotgun (WGS) entry which is preliminary data.</text>
</comment>
<evidence type="ECO:0000256" key="4">
    <source>
        <dbReference type="PROSITE-ProRule" id="PRU00335"/>
    </source>
</evidence>
<keyword evidence="3" id="KW-0804">Transcription</keyword>
<dbReference type="PANTHER" id="PTHR47506">
    <property type="entry name" value="TRANSCRIPTIONAL REGULATORY PROTEIN"/>
    <property type="match status" value="1"/>
</dbReference>
<keyword evidence="1" id="KW-0805">Transcription regulation</keyword>
<dbReference type="InterPro" id="IPR036271">
    <property type="entry name" value="Tet_transcr_reg_TetR-rel_C_sf"/>
</dbReference>
<dbReference type="PROSITE" id="PS01081">
    <property type="entry name" value="HTH_TETR_1"/>
    <property type="match status" value="1"/>
</dbReference>
<dbReference type="PRINTS" id="PR00455">
    <property type="entry name" value="HTHTETR"/>
</dbReference>
<dbReference type="Pfam" id="PF00440">
    <property type="entry name" value="TetR_N"/>
    <property type="match status" value="1"/>
</dbReference>
<dbReference type="RefSeq" id="WP_211142748.1">
    <property type="nucleotide sequence ID" value="NZ_JAEEGB010000013.1"/>
</dbReference>
<dbReference type="PROSITE" id="PS50977">
    <property type="entry name" value="HTH_TETR_2"/>
    <property type="match status" value="1"/>
</dbReference>
<keyword evidence="2 4" id="KW-0238">DNA-binding</keyword>
<dbReference type="AlphaFoldDB" id="A0A934M3Q4"/>
<feature type="domain" description="HTH tetR-type" evidence="5">
    <location>
        <begin position="2"/>
        <end position="62"/>
    </location>
</feature>
<name>A0A934M3Q4_9CLOT</name>